<dbReference type="Proteomes" id="UP001595764">
    <property type="component" value="Unassembled WGS sequence"/>
</dbReference>
<proteinExistence type="predicted"/>
<evidence type="ECO:0000313" key="2">
    <source>
        <dbReference type="Proteomes" id="UP001595764"/>
    </source>
</evidence>
<protein>
    <submittedName>
        <fullName evidence="1">TIGR02569 family protein</fullName>
    </submittedName>
</protein>
<reference evidence="2" key="1">
    <citation type="journal article" date="2019" name="Int. J. Syst. Evol. Microbiol.">
        <title>The Global Catalogue of Microorganisms (GCM) 10K type strain sequencing project: providing services to taxonomists for standard genome sequencing and annotation.</title>
        <authorList>
            <consortium name="The Broad Institute Genomics Platform"/>
            <consortium name="The Broad Institute Genome Sequencing Center for Infectious Disease"/>
            <person name="Wu L."/>
            <person name="Ma J."/>
        </authorList>
    </citation>
    <scope>NUCLEOTIDE SEQUENCE [LARGE SCALE GENOMIC DNA]</scope>
    <source>
        <strain evidence="2">CGMCC 4.7682</strain>
    </source>
</reference>
<dbReference type="RefSeq" id="WP_377869293.1">
    <property type="nucleotide sequence ID" value="NZ_JBHMAY010000011.1"/>
</dbReference>
<keyword evidence="2" id="KW-1185">Reference proteome</keyword>
<accession>A0ABV7QNL4</accession>
<comment type="caution">
    <text evidence="1">The sequence shown here is derived from an EMBL/GenBank/DDBJ whole genome shotgun (WGS) entry which is preliminary data.</text>
</comment>
<sequence>MISRPPADVLAAFECTGAPVRLEGGKGGTWRVGDVVLKPVEFAPETPWRAAALAAVTDSAEFRIARPLRTRAGGWTAGAGADGQSSSGGHPVAREWEASRLVPGHPDTSRPDDAIRAGIAFHRAIAHLPRPEFLDLRTDPWAVGDRVAWEELPPDGSAAARRLLDPLLAERRPVELPAQAVHGDLPGNVLFAPGQPPAVIDWAIYWRPPAWAAAVAVADALCWYGATPGLIDRWAQLPEWRQMLIRALVYRIVTHDLAGRWTPDQIAAYQPAIAAVLS</sequence>
<name>A0ABV7QNL4_9PSEU</name>
<dbReference type="EMBL" id="JBHRWI010000030">
    <property type="protein sequence ID" value="MFC3513934.1"/>
    <property type="molecule type" value="Genomic_DNA"/>
</dbReference>
<gene>
    <name evidence="1" type="ORF">ACFORO_27460</name>
</gene>
<evidence type="ECO:0000313" key="1">
    <source>
        <dbReference type="EMBL" id="MFC3513934.1"/>
    </source>
</evidence>
<organism evidence="1 2">
    <name type="scientific">Amycolatopsis halotolerans</name>
    <dbReference type="NCBI Taxonomy" id="330083"/>
    <lineage>
        <taxon>Bacteria</taxon>
        <taxon>Bacillati</taxon>
        <taxon>Actinomycetota</taxon>
        <taxon>Actinomycetes</taxon>
        <taxon>Pseudonocardiales</taxon>
        <taxon>Pseudonocardiaceae</taxon>
        <taxon>Amycolatopsis</taxon>
    </lineage>
</organism>
<dbReference type="InterPro" id="IPR011009">
    <property type="entry name" value="Kinase-like_dom_sf"/>
</dbReference>
<dbReference type="SUPFAM" id="SSF56112">
    <property type="entry name" value="Protein kinase-like (PK-like)"/>
    <property type="match status" value="1"/>
</dbReference>